<sequence length="55" mass="6036">MHAERERERGRGIDGEGMVKKAVIRGVCGREEKRREATGETGKEENGILVIAAAK</sequence>
<name>A0A392TBR1_9FABA</name>
<evidence type="ECO:0000256" key="1">
    <source>
        <dbReference type="SAM" id="MobiDB-lite"/>
    </source>
</evidence>
<feature type="compositionally biased region" description="Basic and acidic residues" evidence="1">
    <location>
        <begin position="31"/>
        <end position="46"/>
    </location>
</feature>
<dbReference type="Proteomes" id="UP000265520">
    <property type="component" value="Unassembled WGS sequence"/>
</dbReference>
<dbReference type="AlphaFoldDB" id="A0A392TBR1"/>
<evidence type="ECO:0000313" key="3">
    <source>
        <dbReference type="Proteomes" id="UP000265520"/>
    </source>
</evidence>
<feature type="non-terminal residue" evidence="2">
    <location>
        <position position="55"/>
    </location>
</feature>
<reference evidence="2 3" key="1">
    <citation type="journal article" date="2018" name="Front. Plant Sci.">
        <title>Red Clover (Trifolium pratense) and Zigzag Clover (T. medium) - A Picture of Genomic Similarities and Differences.</title>
        <authorList>
            <person name="Dluhosova J."/>
            <person name="Istvanek J."/>
            <person name="Nedelnik J."/>
            <person name="Repkova J."/>
        </authorList>
    </citation>
    <scope>NUCLEOTIDE SEQUENCE [LARGE SCALE GENOMIC DNA]</scope>
    <source>
        <strain evidence="3">cv. 10/8</strain>
        <tissue evidence="2">Leaf</tissue>
    </source>
</reference>
<evidence type="ECO:0000313" key="2">
    <source>
        <dbReference type="EMBL" id="MCI57867.1"/>
    </source>
</evidence>
<keyword evidence="3" id="KW-1185">Reference proteome</keyword>
<accession>A0A392TBR1</accession>
<organism evidence="2 3">
    <name type="scientific">Trifolium medium</name>
    <dbReference type="NCBI Taxonomy" id="97028"/>
    <lineage>
        <taxon>Eukaryota</taxon>
        <taxon>Viridiplantae</taxon>
        <taxon>Streptophyta</taxon>
        <taxon>Embryophyta</taxon>
        <taxon>Tracheophyta</taxon>
        <taxon>Spermatophyta</taxon>
        <taxon>Magnoliopsida</taxon>
        <taxon>eudicotyledons</taxon>
        <taxon>Gunneridae</taxon>
        <taxon>Pentapetalae</taxon>
        <taxon>rosids</taxon>
        <taxon>fabids</taxon>
        <taxon>Fabales</taxon>
        <taxon>Fabaceae</taxon>
        <taxon>Papilionoideae</taxon>
        <taxon>50 kb inversion clade</taxon>
        <taxon>NPAAA clade</taxon>
        <taxon>Hologalegina</taxon>
        <taxon>IRL clade</taxon>
        <taxon>Trifolieae</taxon>
        <taxon>Trifolium</taxon>
    </lineage>
</organism>
<comment type="caution">
    <text evidence="2">The sequence shown here is derived from an EMBL/GenBank/DDBJ whole genome shotgun (WGS) entry which is preliminary data.</text>
</comment>
<feature type="region of interest" description="Disordered" evidence="1">
    <location>
        <begin position="31"/>
        <end position="55"/>
    </location>
</feature>
<dbReference type="EMBL" id="LXQA010536424">
    <property type="protein sequence ID" value="MCI57867.1"/>
    <property type="molecule type" value="Genomic_DNA"/>
</dbReference>
<protein>
    <submittedName>
        <fullName evidence="2">Uncharacterized protein</fullName>
    </submittedName>
</protein>
<proteinExistence type="predicted"/>